<protein>
    <recommendedName>
        <fullName evidence="2">RING-type E3 ubiquitin transferase</fullName>
        <ecNumber evidence="2">2.3.2.27</ecNumber>
    </recommendedName>
</protein>
<keyword evidence="3" id="KW-0808">Transferase</keyword>
<evidence type="ECO:0000256" key="1">
    <source>
        <dbReference type="ARBA" id="ARBA00000900"/>
    </source>
</evidence>
<keyword evidence="6" id="KW-0479">Metal-binding</keyword>
<dbReference type="PANTHER" id="PTHR46077">
    <property type="entry name" value="E3 UBIQUITIN-PROTEIN LIGASE TOPORS"/>
    <property type="match status" value="1"/>
</dbReference>
<accession>A0A6A5QF98</accession>
<dbReference type="InterPro" id="IPR001841">
    <property type="entry name" value="Znf_RING"/>
</dbReference>
<dbReference type="GO" id="GO:0006513">
    <property type="term" value="P:protein monoubiquitination"/>
    <property type="evidence" value="ECO:0007669"/>
    <property type="project" value="TreeGrafter"/>
</dbReference>
<dbReference type="EC" id="2.3.2.27" evidence="2"/>
<dbReference type="GO" id="GO:0061630">
    <property type="term" value="F:ubiquitin protein ligase activity"/>
    <property type="evidence" value="ECO:0007669"/>
    <property type="project" value="UniProtKB-EC"/>
</dbReference>
<dbReference type="GO" id="GO:0000209">
    <property type="term" value="P:protein polyubiquitination"/>
    <property type="evidence" value="ECO:0007669"/>
    <property type="project" value="TreeGrafter"/>
</dbReference>
<keyword evidence="6" id="KW-0862">Zinc</keyword>
<keyword evidence="6" id="KW-0863">Zinc-finger</keyword>
<gene>
    <name evidence="8" type="ORF">BDU57DRAFT_409715</name>
</gene>
<dbReference type="EMBL" id="ML979138">
    <property type="protein sequence ID" value="KAF1913498.1"/>
    <property type="molecule type" value="Genomic_DNA"/>
</dbReference>
<evidence type="ECO:0000256" key="2">
    <source>
        <dbReference type="ARBA" id="ARBA00012483"/>
    </source>
</evidence>
<dbReference type="OrthoDB" id="444265at2759"/>
<reference evidence="8" key="1">
    <citation type="journal article" date="2020" name="Stud. Mycol.">
        <title>101 Dothideomycetes genomes: a test case for predicting lifestyles and emergence of pathogens.</title>
        <authorList>
            <person name="Haridas S."/>
            <person name="Albert R."/>
            <person name="Binder M."/>
            <person name="Bloem J."/>
            <person name="Labutti K."/>
            <person name="Salamov A."/>
            <person name="Andreopoulos B."/>
            <person name="Baker S."/>
            <person name="Barry K."/>
            <person name="Bills G."/>
            <person name="Bluhm B."/>
            <person name="Cannon C."/>
            <person name="Castanera R."/>
            <person name="Culley D."/>
            <person name="Daum C."/>
            <person name="Ezra D."/>
            <person name="Gonzalez J."/>
            <person name="Henrissat B."/>
            <person name="Kuo A."/>
            <person name="Liang C."/>
            <person name="Lipzen A."/>
            <person name="Lutzoni F."/>
            <person name="Magnuson J."/>
            <person name="Mondo S."/>
            <person name="Nolan M."/>
            <person name="Ohm R."/>
            <person name="Pangilinan J."/>
            <person name="Park H.-J."/>
            <person name="Ramirez L."/>
            <person name="Alfaro M."/>
            <person name="Sun H."/>
            <person name="Tritt A."/>
            <person name="Yoshinaga Y."/>
            <person name="Zwiers L.-H."/>
            <person name="Turgeon B."/>
            <person name="Goodwin S."/>
            <person name="Spatafora J."/>
            <person name="Crous P."/>
            <person name="Grigoriev I."/>
        </authorList>
    </citation>
    <scope>NUCLEOTIDE SEQUENCE</scope>
    <source>
        <strain evidence="8">HMLAC05119</strain>
    </source>
</reference>
<evidence type="ECO:0000313" key="9">
    <source>
        <dbReference type="Proteomes" id="UP000800096"/>
    </source>
</evidence>
<evidence type="ECO:0000256" key="4">
    <source>
        <dbReference type="ARBA" id="ARBA00023015"/>
    </source>
</evidence>
<evidence type="ECO:0000313" key="8">
    <source>
        <dbReference type="EMBL" id="KAF1913498.1"/>
    </source>
</evidence>
<dbReference type="Gene3D" id="3.30.40.10">
    <property type="entry name" value="Zinc/RING finger domain, C3HC4 (zinc finger)"/>
    <property type="match status" value="1"/>
</dbReference>
<dbReference type="Pfam" id="PF13639">
    <property type="entry name" value="zf-RING_2"/>
    <property type="match status" value="1"/>
</dbReference>
<dbReference type="InterPro" id="IPR013083">
    <property type="entry name" value="Znf_RING/FYVE/PHD"/>
</dbReference>
<feature type="non-terminal residue" evidence="8">
    <location>
        <position position="261"/>
    </location>
</feature>
<evidence type="ECO:0000256" key="5">
    <source>
        <dbReference type="ARBA" id="ARBA00023163"/>
    </source>
</evidence>
<keyword evidence="4" id="KW-0805">Transcription regulation</keyword>
<keyword evidence="5" id="KW-0804">Transcription</keyword>
<feature type="domain" description="RING-type" evidence="7">
    <location>
        <begin position="7"/>
        <end position="47"/>
    </location>
</feature>
<dbReference type="GO" id="GO:0008270">
    <property type="term" value="F:zinc ion binding"/>
    <property type="evidence" value="ECO:0007669"/>
    <property type="project" value="UniProtKB-KW"/>
</dbReference>
<evidence type="ECO:0000256" key="6">
    <source>
        <dbReference type="PROSITE-ProRule" id="PRU00175"/>
    </source>
</evidence>
<feature type="non-terminal residue" evidence="8">
    <location>
        <position position="1"/>
    </location>
</feature>
<dbReference type="Proteomes" id="UP000800096">
    <property type="component" value="Unassembled WGS sequence"/>
</dbReference>
<organism evidence="8 9">
    <name type="scientific">Ampelomyces quisqualis</name>
    <name type="common">Powdery mildew agent</name>
    <dbReference type="NCBI Taxonomy" id="50730"/>
    <lineage>
        <taxon>Eukaryota</taxon>
        <taxon>Fungi</taxon>
        <taxon>Dikarya</taxon>
        <taxon>Ascomycota</taxon>
        <taxon>Pezizomycotina</taxon>
        <taxon>Dothideomycetes</taxon>
        <taxon>Pleosporomycetidae</taxon>
        <taxon>Pleosporales</taxon>
        <taxon>Pleosporineae</taxon>
        <taxon>Phaeosphaeriaceae</taxon>
        <taxon>Ampelomyces</taxon>
    </lineage>
</organism>
<keyword evidence="9" id="KW-1185">Reference proteome</keyword>
<proteinExistence type="predicted"/>
<evidence type="ECO:0000259" key="7">
    <source>
        <dbReference type="PROSITE" id="PS50089"/>
    </source>
</evidence>
<name>A0A6A5QF98_AMPQU</name>
<dbReference type="AlphaFoldDB" id="A0A6A5QF98"/>
<comment type="catalytic activity">
    <reaction evidence="1">
        <text>S-ubiquitinyl-[E2 ubiquitin-conjugating enzyme]-L-cysteine + [acceptor protein]-L-lysine = [E2 ubiquitin-conjugating enzyme]-L-cysteine + N(6)-ubiquitinyl-[acceptor protein]-L-lysine.</text>
        <dbReference type="EC" id="2.3.2.27"/>
    </reaction>
</comment>
<dbReference type="SUPFAM" id="SSF57850">
    <property type="entry name" value="RING/U-box"/>
    <property type="match status" value="1"/>
</dbReference>
<dbReference type="PROSITE" id="PS50089">
    <property type="entry name" value="ZF_RING_2"/>
    <property type="match status" value="1"/>
</dbReference>
<dbReference type="PANTHER" id="PTHR46077:SF1">
    <property type="entry name" value="TOP1 BINDING ARGININE_SERINE RICH PROTEIN, E3 UBIQUITIN LIGASE"/>
    <property type="match status" value="1"/>
</dbReference>
<sequence length="261" mass="30494">DDLSEHCTICIDELMDQCEAQPCRHNKFDFLCLVTWLQQRATCPLCNSRVYEVRYNLTEDEEKIKVYQVPEPSKKCVEPNEQIYEGLERSATLSLLQDSDLSNLRRAYLLHGENAVERRRFVYRHNLYSLHIGSNEHQCAASAHRELSPLLFRTTPQHISRAKVWLRRELRVFTFLNTATGLPHSRATVHRRRPGDAQYVLQNVIAILQNMDIQDSTGQAENIIQEFIGRKSAQLFLHELKAWLRSPHETLHAWDANVQYK</sequence>
<evidence type="ECO:0000256" key="3">
    <source>
        <dbReference type="ARBA" id="ARBA00022679"/>
    </source>
</evidence>